<dbReference type="RefSeq" id="WP_129463239.1">
    <property type="nucleotide sequence ID" value="NZ_SBKQ01000002.1"/>
</dbReference>
<keyword evidence="2" id="KW-1185">Reference proteome</keyword>
<evidence type="ECO:0000313" key="2">
    <source>
        <dbReference type="Proteomes" id="UP000289734"/>
    </source>
</evidence>
<evidence type="ECO:0000313" key="1">
    <source>
        <dbReference type="EMBL" id="RXR34832.1"/>
    </source>
</evidence>
<dbReference type="AlphaFoldDB" id="A0A4Q1KX58"/>
<dbReference type="Proteomes" id="UP000289734">
    <property type="component" value="Unassembled WGS sequence"/>
</dbReference>
<accession>A0A4Q1KX58</accession>
<sequence length="138" mass="16383">MNYPELLFKDIYWTFLEPIYSDKDEFENAFKEYHKSIGYKGKYPPIKWNEVCLKAPKVILQYVIFPKTEKDEIIEPQVEILADNGISFTPKELLFKIHNSIRNEIENEDHHYFEGLTFSTDNDPNYKGFPVYFVDLGS</sequence>
<dbReference type="EMBL" id="SBKQ01000002">
    <property type="protein sequence ID" value="RXR34832.1"/>
    <property type="molecule type" value="Genomic_DNA"/>
</dbReference>
<organism evidence="1 2">
    <name type="scientific">Flavobacterium piscinae</name>
    <dbReference type="NCBI Taxonomy" id="2506424"/>
    <lineage>
        <taxon>Bacteria</taxon>
        <taxon>Pseudomonadati</taxon>
        <taxon>Bacteroidota</taxon>
        <taxon>Flavobacteriia</taxon>
        <taxon>Flavobacteriales</taxon>
        <taxon>Flavobacteriaceae</taxon>
        <taxon>Flavobacterium</taxon>
    </lineage>
</organism>
<proteinExistence type="predicted"/>
<gene>
    <name evidence="1" type="ORF">EQG68_02685</name>
</gene>
<name>A0A4Q1KX58_9FLAO</name>
<reference evidence="2" key="1">
    <citation type="submission" date="2019-01" db="EMBL/GenBank/DDBJ databases">
        <title>Cytophagaceae bacterium strain CAR-16.</title>
        <authorList>
            <person name="Chen W.-M."/>
        </authorList>
    </citation>
    <scope>NUCLEOTIDE SEQUENCE [LARGE SCALE GENOMIC DNA]</scope>
    <source>
        <strain evidence="2">ICH-30</strain>
    </source>
</reference>
<comment type="caution">
    <text evidence="1">The sequence shown here is derived from an EMBL/GenBank/DDBJ whole genome shotgun (WGS) entry which is preliminary data.</text>
</comment>
<dbReference type="OrthoDB" id="1095351at2"/>
<protein>
    <submittedName>
        <fullName evidence="1">Uncharacterized protein</fullName>
    </submittedName>
</protein>